<comment type="subunit">
    <text evidence="5">Homotetramer.</text>
</comment>
<dbReference type="EC" id="3.5.2.5" evidence="6"/>
<dbReference type="PROSITE" id="PS01137">
    <property type="entry name" value="TATD_1"/>
    <property type="match status" value="1"/>
</dbReference>
<dbReference type="GO" id="GO:0005737">
    <property type="term" value="C:cytoplasm"/>
    <property type="evidence" value="ECO:0007669"/>
    <property type="project" value="TreeGrafter"/>
</dbReference>
<comment type="catalytic activity">
    <reaction evidence="1">
        <text>(S)-allantoin + H2O = allantoate + H(+)</text>
        <dbReference type="Rhea" id="RHEA:17029"/>
        <dbReference type="ChEBI" id="CHEBI:15377"/>
        <dbReference type="ChEBI" id="CHEBI:15378"/>
        <dbReference type="ChEBI" id="CHEBI:15678"/>
        <dbReference type="ChEBI" id="CHEBI:17536"/>
        <dbReference type="EC" id="3.5.2.5"/>
    </reaction>
</comment>
<keyword evidence="13" id="KW-1185">Reference proteome</keyword>
<keyword evidence="9" id="KW-0862">Zinc</keyword>
<comment type="pathway">
    <text evidence="3">Nitrogen metabolism; (S)-allantoin degradation; allantoate from (S)-allantoin: step 1/1.</text>
</comment>
<proteinExistence type="inferred from homology"/>
<dbReference type="Pfam" id="PF01979">
    <property type="entry name" value="Amidohydro_1"/>
    <property type="match status" value="1"/>
</dbReference>
<dbReference type="InterPro" id="IPR011059">
    <property type="entry name" value="Metal-dep_hydrolase_composite"/>
</dbReference>
<evidence type="ECO:0000313" key="12">
    <source>
        <dbReference type="EMBL" id="KAF2102331.1"/>
    </source>
</evidence>
<dbReference type="PROSITE" id="PS00482">
    <property type="entry name" value="DIHYDROOROTASE_1"/>
    <property type="match status" value="1"/>
</dbReference>
<evidence type="ECO:0000256" key="5">
    <source>
        <dbReference type="ARBA" id="ARBA00011881"/>
    </source>
</evidence>
<accession>A0A9P4IQD9</accession>
<evidence type="ECO:0000256" key="6">
    <source>
        <dbReference type="ARBA" id="ARBA00012863"/>
    </source>
</evidence>
<comment type="caution">
    <text evidence="12">The sequence shown here is derived from an EMBL/GenBank/DDBJ whole genome shotgun (WGS) entry which is preliminary data.</text>
</comment>
<evidence type="ECO:0000256" key="7">
    <source>
        <dbReference type="ARBA" id="ARBA00022723"/>
    </source>
</evidence>
<evidence type="ECO:0000259" key="10">
    <source>
        <dbReference type="Pfam" id="PF01979"/>
    </source>
</evidence>
<dbReference type="NCBIfam" id="TIGR03178">
    <property type="entry name" value="allantoinase"/>
    <property type="match status" value="1"/>
</dbReference>
<evidence type="ECO:0000256" key="4">
    <source>
        <dbReference type="ARBA" id="ARBA00010368"/>
    </source>
</evidence>
<dbReference type="InterPro" id="IPR018228">
    <property type="entry name" value="DNase_TatD-rel_CS"/>
</dbReference>
<dbReference type="Proteomes" id="UP000799772">
    <property type="component" value="Unassembled WGS sequence"/>
</dbReference>
<dbReference type="GO" id="GO:0000256">
    <property type="term" value="P:allantoin catabolic process"/>
    <property type="evidence" value="ECO:0007669"/>
    <property type="project" value="InterPro"/>
</dbReference>
<dbReference type="FunFam" id="3.20.20.140:FF:000032">
    <property type="entry name" value="Allantoinase Dal1"/>
    <property type="match status" value="1"/>
</dbReference>
<dbReference type="GO" id="GO:0050897">
    <property type="term" value="F:cobalt ion binding"/>
    <property type="evidence" value="ECO:0007669"/>
    <property type="project" value="InterPro"/>
</dbReference>
<dbReference type="InterPro" id="IPR002195">
    <property type="entry name" value="Dihydroorotase_CS"/>
</dbReference>
<dbReference type="SUPFAM" id="SSF51556">
    <property type="entry name" value="Metallo-dependent hydrolases"/>
    <property type="match status" value="1"/>
</dbReference>
<gene>
    <name evidence="12" type="ORF">NA57DRAFT_73762</name>
</gene>
<dbReference type="Gene3D" id="3.20.20.140">
    <property type="entry name" value="Metal-dependent hydrolases"/>
    <property type="match status" value="1"/>
</dbReference>
<feature type="domain" description="Amidohydrolase-related" evidence="10">
    <location>
        <begin position="77"/>
        <end position="209"/>
    </location>
</feature>
<dbReference type="GO" id="GO:0008270">
    <property type="term" value="F:zinc ion binding"/>
    <property type="evidence" value="ECO:0007669"/>
    <property type="project" value="InterPro"/>
</dbReference>
<evidence type="ECO:0000256" key="2">
    <source>
        <dbReference type="ARBA" id="ARBA00001947"/>
    </source>
</evidence>
<dbReference type="EMBL" id="ML978123">
    <property type="protein sequence ID" value="KAF2102331.1"/>
    <property type="molecule type" value="Genomic_DNA"/>
</dbReference>
<dbReference type="OrthoDB" id="10258955at2759"/>
<dbReference type="InterPro" id="IPR017593">
    <property type="entry name" value="Allantoinase"/>
</dbReference>
<evidence type="ECO:0000256" key="1">
    <source>
        <dbReference type="ARBA" id="ARBA00001756"/>
    </source>
</evidence>
<dbReference type="SUPFAM" id="SSF51338">
    <property type="entry name" value="Composite domain of metallo-dependent hydrolases"/>
    <property type="match status" value="1"/>
</dbReference>
<evidence type="ECO:0000313" key="13">
    <source>
        <dbReference type="Proteomes" id="UP000799772"/>
    </source>
</evidence>
<keyword evidence="8" id="KW-0378">Hydrolase</keyword>
<feature type="domain" description="Amidohydrolase 3" evidence="11">
    <location>
        <begin position="413"/>
        <end position="496"/>
    </location>
</feature>
<name>A0A9P4IQD9_9PEZI</name>
<dbReference type="PANTHER" id="PTHR43668:SF2">
    <property type="entry name" value="ALLANTOINASE"/>
    <property type="match status" value="1"/>
</dbReference>
<dbReference type="InterPro" id="IPR032466">
    <property type="entry name" value="Metal_Hydrolase"/>
</dbReference>
<dbReference type="Pfam" id="PF07969">
    <property type="entry name" value="Amidohydro_3"/>
    <property type="match status" value="1"/>
</dbReference>
<dbReference type="InterPro" id="IPR013108">
    <property type="entry name" value="Amidohydro_3"/>
</dbReference>
<protein>
    <recommendedName>
        <fullName evidence="6">allantoinase</fullName>
        <ecNumber evidence="6">3.5.2.5</ecNumber>
    </recommendedName>
</protein>
<evidence type="ECO:0000259" key="11">
    <source>
        <dbReference type="Pfam" id="PF07969"/>
    </source>
</evidence>
<dbReference type="AlphaFoldDB" id="A0A9P4IQD9"/>
<dbReference type="GO" id="GO:0004038">
    <property type="term" value="F:allantoinase activity"/>
    <property type="evidence" value="ECO:0007669"/>
    <property type="project" value="UniProtKB-EC"/>
</dbReference>
<organism evidence="12 13">
    <name type="scientific">Rhizodiscina lignyota</name>
    <dbReference type="NCBI Taxonomy" id="1504668"/>
    <lineage>
        <taxon>Eukaryota</taxon>
        <taxon>Fungi</taxon>
        <taxon>Dikarya</taxon>
        <taxon>Ascomycota</taxon>
        <taxon>Pezizomycotina</taxon>
        <taxon>Dothideomycetes</taxon>
        <taxon>Pleosporomycetidae</taxon>
        <taxon>Aulographales</taxon>
        <taxon>Rhizodiscinaceae</taxon>
        <taxon>Rhizodiscina</taxon>
    </lineage>
</organism>
<dbReference type="InterPro" id="IPR006680">
    <property type="entry name" value="Amidohydro-rel"/>
</dbReference>
<reference evidence="12" key="1">
    <citation type="journal article" date="2020" name="Stud. Mycol.">
        <title>101 Dothideomycetes genomes: a test case for predicting lifestyles and emergence of pathogens.</title>
        <authorList>
            <person name="Haridas S."/>
            <person name="Albert R."/>
            <person name="Binder M."/>
            <person name="Bloem J."/>
            <person name="Labutti K."/>
            <person name="Salamov A."/>
            <person name="Andreopoulos B."/>
            <person name="Baker S."/>
            <person name="Barry K."/>
            <person name="Bills G."/>
            <person name="Bluhm B."/>
            <person name="Cannon C."/>
            <person name="Castanera R."/>
            <person name="Culley D."/>
            <person name="Daum C."/>
            <person name="Ezra D."/>
            <person name="Gonzalez J."/>
            <person name="Henrissat B."/>
            <person name="Kuo A."/>
            <person name="Liang C."/>
            <person name="Lipzen A."/>
            <person name="Lutzoni F."/>
            <person name="Magnuson J."/>
            <person name="Mondo S."/>
            <person name="Nolan M."/>
            <person name="Ohm R."/>
            <person name="Pangilinan J."/>
            <person name="Park H.-J."/>
            <person name="Ramirez L."/>
            <person name="Alfaro M."/>
            <person name="Sun H."/>
            <person name="Tritt A."/>
            <person name="Yoshinaga Y."/>
            <person name="Zwiers L.-H."/>
            <person name="Turgeon B."/>
            <person name="Goodwin S."/>
            <person name="Spatafora J."/>
            <person name="Crous P."/>
            <person name="Grigoriev I."/>
        </authorList>
    </citation>
    <scope>NUCLEOTIDE SEQUENCE</scope>
    <source>
        <strain evidence="12">CBS 133067</strain>
    </source>
</reference>
<evidence type="ECO:0000256" key="8">
    <source>
        <dbReference type="ARBA" id="ARBA00022801"/>
    </source>
</evidence>
<comment type="cofactor">
    <cofactor evidence="2">
        <name>Zn(2+)</name>
        <dbReference type="ChEBI" id="CHEBI:29105"/>
    </cofactor>
</comment>
<evidence type="ECO:0000256" key="9">
    <source>
        <dbReference type="ARBA" id="ARBA00022833"/>
    </source>
</evidence>
<keyword evidence="7" id="KW-0479">Metal-binding</keyword>
<dbReference type="PANTHER" id="PTHR43668">
    <property type="entry name" value="ALLANTOINASE"/>
    <property type="match status" value="1"/>
</dbReference>
<dbReference type="InterPro" id="IPR050138">
    <property type="entry name" value="DHOase/Allantoinase_Hydrolase"/>
</dbReference>
<evidence type="ECO:0000256" key="3">
    <source>
        <dbReference type="ARBA" id="ARBA00004968"/>
    </source>
</evidence>
<sequence>MAPHATGTPPSLSPSNSFSGSPITVLASSRAVVAGRITEATIVISTTTGKITTIFHSVLPASDFPPGTPYRDYTPHILLPGLVDAHVHLNEPGRTEWEGFWTGTRAAAFGGVTTVVDMPLNAIPPTTTVANLHEKVEAAQGKCWVDVGFYGGIIPGNADELLPLVDAGVRGFKGFLIDSGVPEFPAVSSNDISLALTALSSAPTTVMFHAEMIPPLSMSVGDVSHTSHPPNVPTGPLNTYQTFLDSRPPSFETYAISEVLSLAHLAPNLPLHIVHLSAIQAIPLLQEARRSGVKITAETCFHYLSLAAEGVEEGDTRHKCCPPIREQSNQHGLWAELKKEGTDGEDGVIKTVVSDHSPCTPDLKLLPEHVDISKSNTSVQEDTKEAEKGDFFAAWGGISSVGLGLSILWTEGQKRDVSIEDVVRWCCKNTAKQVGLGHRKGDLGVGYDGDICVFDDEGEFTVEHSSMLFRNKCSPYENRRLKGVVKETWLRGKRVFSRERGFAEKAGPAGDLLLEPRKHKA</sequence>
<dbReference type="GO" id="GO:0006145">
    <property type="term" value="P:purine nucleobase catabolic process"/>
    <property type="evidence" value="ECO:0007669"/>
    <property type="project" value="TreeGrafter"/>
</dbReference>
<comment type="similarity">
    <text evidence="4">Belongs to the metallo-dependent hydrolases superfamily. Allantoinase family.</text>
</comment>